<reference evidence="2 5" key="2">
    <citation type="journal article" date="2014" name="BMC Genomics">
        <title>An improved genome release (version Mt4.0) for the model legume Medicago truncatula.</title>
        <authorList>
            <person name="Tang H."/>
            <person name="Krishnakumar V."/>
            <person name="Bidwell S."/>
            <person name="Rosen B."/>
            <person name="Chan A."/>
            <person name="Zhou S."/>
            <person name="Gentzbittel L."/>
            <person name="Childs K.L."/>
            <person name="Yandell M."/>
            <person name="Gundlach H."/>
            <person name="Mayer K.F."/>
            <person name="Schwartz D.C."/>
            <person name="Town C.D."/>
        </authorList>
    </citation>
    <scope>GENOME REANNOTATION</scope>
    <source>
        <strain evidence="4 5">cv. Jemalong A17</strain>
    </source>
</reference>
<gene>
    <name evidence="2" type="ordered locus">MTR_4g057100</name>
    <name evidence="3" type="ORF">MtrunA17_Chr4g0027871</name>
</gene>
<evidence type="ECO:0000313" key="4">
    <source>
        <dbReference type="EnsemblPlants" id="AES88512"/>
    </source>
</evidence>
<dbReference type="EMBL" id="CM001220">
    <property type="protein sequence ID" value="AES88512.1"/>
    <property type="molecule type" value="Genomic_DNA"/>
</dbReference>
<reference evidence="3" key="5">
    <citation type="journal article" date="2018" name="Nat. Plants">
        <title>Whole-genome landscape of Medicago truncatula symbiotic genes.</title>
        <authorList>
            <person name="Pecrix Y."/>
            <person name="Gamas P."/>
            <person name="Carrere S."/>
        </authorList>
    </citation>
    <scope>NUCLEOTIDE SEQUENCE</scope>
    <source>
        <tissue evidence="3">Leaves</tissue>
    </source>
</reference>
<feature type="domain" description="Late nodulin" evidence="1">
    <location>
        <begin position="1"/>
        <end position="51"/>
    </location>
</feature>
<dbReference type="EMBL" id="PSQE01000004">
    <property type="protein sequence ID" value="RHN60625.1"/>
    <property type="molecule type" value="Genomic_DNA"/>
</dbReference>
<reference evidence="4" key="3">
    <citation type="submission" date="2015-04" db="UniProtKB">
        <authorList>
            <consortium name="EnsemblPlants"/>
        </authorList>
    </citation>
    <scope>IDENTIFICATION</scope>
    <source>
        <strain evidence="4">cv. Jemalong A17</strain>
    </source>
</reference>
<accession>G7JM79</accession>
<dbReference type="EnsemblPlants" id="AES88512">
    <property type="protein sequence ID" value="AES88512"/>
    <property type="gene ID" value="MTR_4g057100"/>
</dbReference>
<reference evidence="2 5" key="1">
    <citation type="journal article" date="2011" name="Nature">
        <title>The Medicago genome provides insight into the evolution of rhizobial symbioses.</title>
        <authorList>
            <person name="Young N.D."/>
            <person name="Debelle F."/>
            <person name="Oldroyd G.E."/>
            <person name="Geurts R."/>
            <person name="Cannon S.B."/>
            <person name="Udvardi M.K."/>
            <person name="Benedito V.A."/>
            <person name="Mayer K.F."/>
            <person name="Gouzy J."/>
            <person name="Schoof H."/>
            <person name="Van de Peer Y."/>
            <person name="Proost S."/>
            <person name="Cook D.R."/>
            <person name="Meyers B.C."/>
            <person name="Spannagl M."/>
            <person name="Cheung F."/>
            <person name="De Mita S."/>
            <person name="Krishnakumar V."/>
            <person name="Gundlach H."/>
            <person name="Zhou S."/>
            <person name="Mudge J."/>
            <person name="Bharti A.K."/>
            <person name="Murray J.D."/>
            <person name="Naoumkina M.A."/>
            <person name="Rosen B."/>
            <person name="Silverstein K.A."/>
            <person name="Tang H."/>
            <person name="Rombauts S."/>
            <person name="Zhao P.X."/>
            <person name="Zhou P."/>
            <person name="Barbe V."/>
            <person name="Bardou P."/>
            <person name="Bechner M."/>
            <person name="Bellec A."/>
            <person name="Berger A."/>
            <person name="Berges H."/>
            <person name="Bidwell S."/>
            <person name="Bisseling T."/>
            <person name="Choisne N."/>
            <person name="Couloux A."/>
            <person name="Denny R."/>
            <person name="Deshpande S."/>
            <person name="Dai X."/>
            <person name="Doyle J.J."/>
            <person name="Dudez A.M."/>
            <person name="Farmer A.D."/>
            <person name="Fouteau S."/>
            <person name="Franken C."/>
            <person name="Gibelin C."/>
            <person name="Gish J."/>
            <person name="Goldstein S."/>
            <person name="Gonzalez A.J."/>
            <person name="Green P.J."/>
            <person name="Hallab A."/>
            <person name="Hartog M."/>
            <person name="Hua A."/>
            <person name="Humphray S.J."/>
            <person name="Jeong D.H."/>
            <person name="Jing Y."/>
            <person name="Jocker A."/>
            <person name="Kenton S.M."/>
            <person name="Kim D.J."/>
            <person name="Klee K."/>
            <person name="Lai H."/>
            <person name="Lang C."/>
            <person name="Lin S."/>
            <person name="Macmil S.L."/>
            <person name="Magdelenat G."/>
            <person name="Matthews L."/>
            <person name="McCorrison J."/>
            <person name="Monaghan E.L."/>
            <person name="Mun J.H."/>
            <person name="Najar F.Z."/>
            <person name="Nicholson C."/>
            <person name="Noirot C."/>
            <person name="O'Bleness M."/>
            <person name="Paule C.R."/>
            <person name="Poulain J."/>
            <person name="Prion F."/>
            <person name="Qin B."/>
            <person name="Qu C."/>
            <person name="Retzel E.F."/>
            <person name="Riddle C."/>
            <person name="Sallet E."/>
            <person name="Samain S."/>
            <person name="Samson N."/>
            <person name="Sanders I."/>
            <person name="Saurat O."/>
            <person name="Scarpelli C."/>
            <person name="Schiex T."/>
            <person name="Segurens B."/>
            <person name="Severin A.J."/>
            <person name="Sherrier D.J."/>
            <person name="Shi R."/>
            <person name="Sims S."/>
            <person name="Singer S.R."/>
            <person name="Sinharoy S."/>
            <person name="Sterck L."/>
            <person name="Viollet A."/>
            <person name="Wang B.B."/>
            <person name="Wang K."/>
            <person name="Wang M."/>
            <person name="Wang X."/>
            <person name="Warfsmann J."/>
            <person name="Weissenbach J."/>
            <person name="White D.D."/>
            <person name="White J.D."/>
            <person name="Wiley G.B."/>
            <person name="Wincker P."/>
            <person name="Xing Y."/>
            <person name="Yang L."/>
            <person name="Yao Z."/>
            <person name="Ying F."/>
            <person name="Zhai J."/>
            <person name="Zhou L."/>
            <person name="Zuber A."/>
            <person name="Denarie J."/>
            <person name="Dixon R.A."/>
            <person name="May G.D."/>
            <person name="Schwartz D.C."/>
            <person name="Rogers J."/>
            <person name="Quetier F."/>
            <person name="Town C.D."/>
            <person name="Roe B.A."/>
        </authorList>
    </citation>
    <scope>NUCLEOTIDE SEQUENCE [LARGE SCALE GENOMIC DNA]</scope>
    <source>
        <strain evidence="2">A17</strain>
        <strain evidence="4 5">cv. Jemalong A17</strain>
    </source>
</reference>
<evidence type="ECO:0000313" key="6">
    <source>
        <dbReference type="Proteomes" id="UP000265566"/>
    </source>
</evidence>
<dbReference type="Pfam" id="PF07127">
    <property type="entry name" value="Nodulin_late"/>
    <property type="match status" value="1"/>
</dbReference>
<dbReference type="HOGENOM" id="CLU_181053_6_3_1"/>
<sequence>MAKILMFVYALIIFISLVITGRSTINVMCYYDHDCPFVLDHIAECKGGVCEYTAFFYE</sequence>
<dbReference type="GO" id="GO:0046872">
    <property type="term" value="F:metal ion binding"/>
    <property type="evidence" value="ECO:0007669"/>
    <property type="project" value="InterPro"/>
</dbReference>
<proteinExistence type="predicted"/>
<name>G7JM79_MEDTR</name>
<dbReference type="InterPro" id="IPR009810">
    <property type="entry name" value="Nodulin_late_dom"/>
</dbReference>
<evidence type="ECO:0000313" key="2">
    <source>
        <dbReference type="EMBL" id="AES88512.1"/>
    </source>
</evidence>
<dbReference type="PaxDb" id="3880-AES88512"/>
<evidence type="ECO:0000313" key="3">
    <source>
        <dbReference type="EMBL" id="RHN60625.1"/>
    </source>
</evidence>
<dbReference type="Proteomes" id="UP000265566">
    <property type="component" value="Chromosome 4"/>
</dbReference>
<reference evidence="6" key="4">
    <citation type="journal article" date="2018" name="Nat. Plants">
        <title>Whole-genome landscape of Medicago truncatula symbiotic genes.</title>
        <authorList>
            <person name="Pecrix Y."/>
            <person name="Staton S.E."/>
            <person name="Sallet E."/>
            <person name="Lelandais-Briere C."/>
            <person name="Moreau S."/>
            <person name="Carrere S."/>
            <person name="Blein T."/>
            <person name="Jardinaud M.F."/>
            <person name="Latrasse D."/>
            <person name="Zouine M."/>
            <person name="Zahm M."/>
            <person name="Kreplak J."/>
            <person name="Mayjonade B."/>
            <person name="Satge C."/>
            <person name="Perez M."/>
            <person name="Cauet S."/>
            <person name="Marande W."/>
            <person name="Chantry-Darmon C."/>
            <person name="Lopez-Roques C."/>
            <person name="Bouchez O."/>
            <person name="Berard A."/>
            <person name="Debelle F."/>
            <person name="Munos S."/>
            <person name="Bendahmane A."/>
            <person name="Berges H."/>
            <person name="Niebel A."/>
            <person name="Buitink J."/>
            <person name="Frugier F."/>
            <person name="Benhamed M."/>
            <person name="Crespi M."/>
            <person name="Gouzy J."/>
            <person name="Gamas P."/>
        </authorList>
    </citation>
    <scope>NUCLEOTIDE SEQUENCE [LARGE SCALE GENOMIC DNA]</scope>
    <source>
        <strain evidence="6">cv. Jemalong A17</strain>
    </source>
</reference>
<evidence type="ECO:0000259" key="1">
    <source>
        <dbReference type="Pfam" id="PF07127"/>
    </source>
</evidence>
<dbReference type="Gramene" id="rna22969">
    <property type="protein sequence ID" value="RHN60625.1"/>
    <property type="gene ID" value="gene22969"/>
</dbReference>
<protein>
    <submittedName>
        <fullName evidence="2">Nodule Cysteine-Rich (NCR) secreted peptide</fullName>
    </submittedName>
    <submittedName>
        <fullName evidence="3">Putative Late nodulin</fullName>
    </submittedName>
</protein>
<evidence type="ECO:0000313" key="5">
    <source>
        <dbReference type="Proteomes" id="UP000002051"/>
    </source>
</evidence>
<keyword evidence="5" id="KW-1185">Reference proteome</keyword>
<dbReference type="AlphaFoldDB" id="G7JM79"/>
<dbReference type="Proteomes" id="UP000002051">
    <property type="component" value="Chromosome 4"/>
</dbReference>
<organism evidence="2 5">
    <name type="scientific">Medicago truncatula</name>
    <name type="common">Barrel medic</name>
    <name type="synonym">Medicago tribuloides</name>
    <dbReference type="NCBI Taxonomy" id="3880"/>
    <lineage>
        <taxon>Eukaryota</taxon>
        <taxon>Viridiplantae</taxon>
        <taxon>Streptophyta</taxon>
        <taxon>Embryophyta</taxon>
        <taxon>Tracheophyta</taxon>
        <taxon>Spermatophyta</taxon>
        <taxon>Magnoliopsida</taxon>
        <taxon>eudicotyledons</taxon>
        <taxon>Gunneridae</taxon>
        <taxon>Pentapetalae</taxon>
        <taxon>rosids</taxon>
        <taxon>fabids</taxon>
        <taxon>Fabales</taxon>
        <taxon>Fabaceae</taxon>
        <taxon>Papilionoideae</taxon>
        <taxon>50 kb inversion clade</taxon>
        <taxon>NPAAA clade</taxon>
        <taxon>Hologalegina</taxon>
        <taxon>IRL clade</taxon>
        <taxon>Trifolieae</taxon>
        <taxon>Medicago</taxon>
    </lineage>
</organism>